<dbReference type="AlphaFoldDB" id="A0A5B7HRH2"/>
<dbReference type="EMBL" id="VSRR010034599">
    <property type="protein sequence ID" value="MPC72359.1"/>
    <property type="molecule type" value="Genomic_DNA"/>
</dbReference>
<name>A0A5B7HRH2_PORTR</name>
<proteinExistence type="predicted"/>
<gene>
    <name evidence="1" type="ORF">E2C01_066662</name>
</gene>
<accession>A0A5B7HRH2</accession>
<sequence>MVAVVGYTSGGCECVPSDTWEAAGECSCLGGGGSDTALRGGLLNPILALVLLALLSRPEPGWSHSGGQRGLEGQWWSSLGIPFTLPGQPRNKCSWTSAAVYVVCTFILSCRECVMS</sequence>
<evidence type="ECO:0000313" key="1">
    <source>
        <dbReference type="EMBL" id="MPC72359.1"/>
    </source>
</evidence>
<protein>
    <submittedName>
        <fullName evidence="1">Uncharacterized protein</fullName>
    </submittedName>
</protein>
<reference evidence="1 2" key="1">
    <citation type="submission" date="2019-05" db="EMBL/GenBank/DDBJ databases">
        <title>Another draft genome of Portunus trituberculatus and its Hox gene families provides insights of decapod evolution.</title>
        <authorList>
            <person name="Jeong J.-H."/>
            <person name="Song I."/>
            <person name="Kim S."/>
            <person name="Choi T."/>
            <person name="Kim D."/>
            <person name="Ryu S."/>
            <person name="Kim W."/>
        </authorList>
    </citation>
    <scope>NUCLEOTIDE SEQUENCE [LARGE SCALE GENOMIC DNA]</scope>
    <source>
        <tissue evidence="1">Muscle</tissue>
    </source>
</reference>
<keyword evidence="2" id="KW-1185">Reference proteome</keyword>
<comment type="caution">
    <text evidence="1">The sequence shown here is derived from an EMBL/GenBank/DDBJ whole genome shotgun (WGS) entry which is preliminary data.</text>
</comment>
<dbReference type="Proteomes" id="UP000324222">
    <property type="component" value="Unassembled WGS sequence"/>
</dbReference>
<evidence type="ECO:0000313" key="2">
    <source>
        <dbReference type="Proteomes" id="UP000324222"/>
    </source>
</evidence>
<organism evidence="1 2">
    <name type="scientific">Portunus trituberculatus</name>
    <name type="common">Swimming crab</name>
    <name type="synonym">Neptunus trituberculatus</name>
    <dbReference type="NCBI Taxonomy" id="210409"/>
    <lineage>
        <taxon>Eukaryota</taxon>
        <taxon>Metazoa</taxon>
        <taxon>Ecdysozoa</taxon>
        <taxon>Arthropoda</taxon>
        <taxon>Crustacea</taxon>
        <taxon>Multicrustacea</taxon>
        <taxon>Malacostraca</taxon>
        <taxon>Eumalacostraca</taxon>
        <taxon>Eucarida</taxon>
        <taxon>Decapoda</taxon>
        <taxon>Pleocyemata</taxon>
        <taxon>Brachyura</taxon>
        <taxon>Eubrachyura</taxon>
        <taxon>Portunoidea</taxon>
        <taxon>Portunidae</taxon>
        <taxon>Portuninae</taxon>
        <taxon>Portunus</taxon>
    </lineage>
</organism>